<evidence type="ECO:0008006" key="4">
    <source>
        <dbReference type="Google" id="ProtNLM"/>
    </source>
</evidence>
<keyword evidence="1" id="KW-1133">Transmembrane helix</keyword>
<dbReference type="OrthoDB" id="4935320at2"/>
<dbReference type="SUPFAM" id="SSF48317">
    <property type="entry name" value="Acid phosphatase/Vanadium-dependent haloperoxidase"/>
    <property type="match status" value="1"/>
</dbReference>
<dbReference type="EMBL" id="VOBR01000026">
    <property type="protein sequence ID" value="TWP47403.1"/>
    <property type="molecule type" value="Genomic_DNA"/>
</dbReference>
<feature type="transmembrane region" description="Helical" evidence="1">
    <location>
        <begin position="186"/>
        <end position="207"/>
    </location>
</feature>
<reference evidence="2 3" key="1">
    <citation type="submission" date="2019-07" db="EMBL/GenBank/DDBJ databases">
        <title>Lentzea xizangensis sp. nov., isolated from Qinghai-Tibetan Plateau Soils.</title>
        <authorList>
            <person name="Huang J."/>
        </authorList>
    </citation>
    <scope>NUCLEOTIDE SEQUENCE [LARGE SCALE GENOMIC DNA]</scope>
    <source>
        <strain evidence="2 3">FXJ1.1311</strain>
    </source>
</reference>
<feature type="transmembrane region" description="Helical" evidence="1">
    <location>
        <begin position="117"/>
        <end position="140"/>
    </location>
</feature>
<accession>A0A563ELN6</accession>
<name>A0A563ELN6_9PSEU</name>
<sequence>MITPSNTESVATRTAATRIARLATEILAPWVWVLGLPLAIAWSATHRVGATLLWGLVVGVTGSIIPMIVIVRGAKNGKWDSHHVTNREGRVVPFIACTSSLAGGIAILVLGGSPNEMIVLASTMFATLVVSVVITFGLNFKLSMHAGVAAGAVLILMAAYGPWLVLLSAAVALVAWSRVRLRDHTIAQVLVGALVGVVAGGLPYWWLA</sequence>
<feature type="transmembrane region" description="Helical" evidence="1">
    <location>
        <begin position="91"/>
        <end position="111"/>
    </location>
</feature>
<proteinExistence type="predicted"/>
<comment type="caution">
    <text evidence="2">The sequence shown here is derived from an EMBL/GenBank/DDBJ whole genome shotgun (WGS) entry which is preliminary data.</text>
</comment>
<feature type="transmembrane region" description="Helical" evidence="1">
    <location>
        <begin position="51"/>
        <end position="71"/>
    </location>
</feature>
<gene>
    <name evidence="2" type="ORF">FKR81_32330</name>
</gene>
<feature type="transmembrane region" description="Helical" evidence="1">
    <location>
        <begin position="152"/>
        <end position="174"/>
    </location>
</feature>
<dbReference type="AlphaFoldDB" id="A0A563ELN6"/>
<evidence type="ECO:0000313" key="3">
    <source>
        <dbReference type="Proteomes" id="UP000316639"/>
    </source>
</evidence>
<protein>
    <recommendedName>
        <fullName evidence="4">PAP2 superfamily protein</fullName>
    </recommendedName>
</protein>
<keyword evidence="1" id="KW-0472">Membrane</keyword>
<feature type="transmembrane region" description="Helical" evidence="1">
    <location>
        <begin position="26"/>
        <end position="45"/>
    </location>
</feature>
<dbReference type="Proteomes" id="UP000316639">
    <property type="component" value="Unassembled WGS sequence"/>
</dbReference>
<keyword evidence="1" id="KW-0812">Transmembrane</keyword>
<keyword evidence="3" id="KW-1185">Reference proteome</keyword>
<dbReference type="InterPro" id="IPR036938">
    <property type="entry name" value="PAP2/HPO_sf"/>
</dbReference>
<dbReference type="RefSeq" id="WP_146357828.1">
    <property type="nucleotide sequence ID" value="NZ_VOBR01000026.1"/>
</dbReference>
<evidence type="ECO:0000256" key="1">
    <source>
        <dbReference type="SAM" id="Phobius"/>
    </source>
</evidence>
<organism evidence="2 3">
    <name type="scientific">Lentzea tibetensis</name>
    <dbReference type="NCBI Taxonomy" id="2591470"/>
    <lineage>
        <taxon>Bacteria</taxon>
        <taxon>Bacillati</taxon>
        <taxon>Actinomycetota</taxon>
        <taxon>Actinomycetes</taxon>
        <taxon>Pseudonocardiales</taxon>
        <taxon>Pseudonocardiaceae</taxon>
        <taxon>Lentzea</taxon>
    </lineage>
</organism>
<evidence type="ECO:0000313" key="2">
    <source>
        <dbReference type="EMBL" id="TWP47403.1"/>
    </source>
</evidence>